<protein>
    <submittedName>
        <fullName evidence="1">Uncharacterized protein</fullName>
    </submittedName>
</protein>
<organism evidence="1 2">
    <name type="scientific">Lasallia pustulata</name>
    <dbReference type="NCBI Taxonomy" id="136370"/>
    <lineage>
        <taxon>Eukaryota</taxon>
        <taxon>Fungi</taxon>
        <taxon>Dikarya</taxon>
        <taxon>Ascomycota</taxon>
        <taxon>Pezizomycotina</taxon>
        <taxon>Lecanoromycetes</taxon>
        <taxon>OSLEUM clade</taxon>
        <taxon>Umbilicariomycetidae</taxon>
        <taxon>Umbilicariales</taxon>
        <taxon>Umbilicariaceae</taxon>
        <taxon>Lasallia</taxon>
    </lineage>
</organism>
<accession>A0A5M8PQC7</accession>
<comment type="caution">
    <text evidence="1">The sequence shown here is derived from an EMBL/GenBank/DDBJ whole genome shotgun (WGS) entry which is preliminary data.</text>
</comment>
<dbReference type="Proteomes" id="UP000324767">
    <property type="component" value="Unassembled WGS sequence"/>
</dbReference>
<dbReference type="EMBL" id="VXIT01000008">
    <property type="protein sequence ID" value="KAA6410756.1"/>
    <property type="molecule type" value="Genomic_DNA"/>
</dbReference>
<name>A0A5M8PQC7_9LECA</name>
<evidence type="ECO:0000313" key="2">
    <source>
        <dbReference type="Proteomes" id="UP000324767"/>
    </source>
</evidence>
<gene>
    <name evidence="1" type="ORF">FRX48_05066</name>
</gene>
<dbReference type="AlphaFoldDB" id="A0A5M8PQC7"/>
<sequence>MSIAQNSLAQPWLTTLGAPACRERLRQTLLDLCLKCPDIAQQASDLLLVAEDEAVSVHESDEESNRSDVAMKAAVLGTMGNASQTTKRTSGSTTANVVTVPLMTMG</sequence>
<reference evidence="1 2" key="1">
    <citation type="submission" date="2019-09" db="EMBL/GenBank/DDBJ databases">
        <title>The hologenome of the rock-dwelling lichen Lasallia pustulata.</title>
        <authorList>
            <person name="Greshake Tzovaras B."/>
            <person name="Segers F."/>
            <person name="Bicker A."/>
            <person name="Dal Grande F."/>
            <person name="Otte J."/>
            <person name="Hankeln T."/>
            <person name="Schmitt I."/>
            <person name="Ebersberger I."/>
        </authorList>
    </citation>
    <scope>NUCLEOTIDE SEQUENCE [LARGE SCALE GENOMIC DNA]</scope>
    <source>
        <strain evidence="1">A1-1</strain>
    </source>
</reference>
<evidence type="ECO:0000313" key="1">
    <source>
        <dbReference type="EMBL" id="KAA6410756.1"/>
    </source>
</evidence>
<proteinExistence type="predicted"/>